<accession>A0A913ZP24</accession>
<dbReference type="PROSITE" id="PS50835">
    <property type="entry name" value="IG_LIKE"/>
    <property type="match status" value="1"/>
</dbReference>
<dbReference type="Gene3D" id="2.60.40.10">
    <property type="entry name" value="Immunoglobulins"/>
    <property type="match status" value="1"/>
</dbReference>
<feature type="domain" description="Ig-like" evidence="2">
    <location>
        <begin position="83"/>
        <end position="182"/>
    </location>
</feature>
<feature type="transmembrane region" description="Helical" evidence="1">
    <location>
        <begin position="234"/>
        <end position="257"/>
    </location>
</feature>
<dbReference type="EnsemblMetazoa" id="XM_038196868.1">
    <property type="protein sequence ID" value="XP_038052796.1"/>
    <property type="gene ID" value="LOC119725460"/>
</dbReference>
<dbReference type="GeneID" id="119725460"/>
<keyword evidence="1" id="KW-0472">Membrane</keyword>
<evidence type="ECO:0000313" key="4">
    <source>
        <dbReference type="Proteomes" id="UP000887568"/>
    </source>
</evidence>
<protein>
    <recommendedName>
        <fullName evidence="2">Ig-like domain-containing protein</fullName>
    </recommendedName>
</protein>
<evidence type="ECO:0000313" key="3">
    <source>
        <dbReference type="EnsemblMetazoa" id="XP_038052796.1"/>
    </source>
</evidence>
<dbReference type="OrthoDB" id="6159398at2759"/>
<dbReference type="InterPro" id="IPR013783">
    <property type="entry name" value="Ig-like_fold"/>
</dbReference>
<reference evidence="3" key="1">
    <citation type="submission" date="2022-11" db="UniProtKB">
        <authorList>
            <consortium name="EnsemblMetazoa"/>
        </authorList>
    </citation>
    <scope>IDENTIFICATION</scope>
</reference>
<keyword evidence="1" id="KW-1133">Transmembrane helix</keyword>
<dbReference type="AlphaFoldDB" id="A0A913ZP24"/>
<dbReference type="Proteomes" id="UP000887568">
    <property type="component" value="Unplaced"/>
</dbReference>
<proteinExistence type="predicted"/>
<name>A0A913ZP24_PATMI</name>
<evidence type="ECO:0000259" key="2">
    <source>
        <dbReference type="PROSITE" id="PS50835"/>
    </source>
</evidence>
<dbReference type="RefSeq" id="XP_038052796.1">
    <property type="nucleotide sequence ID" value="XM_038196868.1"/>
</dbReference>
<keyword evidence="4" id="KW-1185">Reference proteome</keyword>
<dbReference type="InterPro" id="IPR007110">
    <property type="entry name" value="Ig-like_dom"/>
</dbReference>
<keyword evidence="1" id="KW-0812">Transmembrane</keyword>
<organism evidence="3 4">
    <name type="scientific">Patiria miniata</name>
    <name type="common">Bat star</name>
    <name type="synonym">Asterina miniata</name>
    <dbReference type="NCBI Taxonomy" id="46514"/>
    <lineage>
        <taxon>Eukaryota</taxon>
        <taxon>Metazoa</taxon>
        <taxon>Echinodermata</taxon>
        <taxon>Eleutherozoa</taxon>
        <taxon>Asterozoa</taxon>
        <taxon>Asteroidea</taxon>
        <taxon>Valvatacea</taxon>
        <taxon>Valvatida</taxon>
        <taxon>Asterinidae</taxon>
        <taxon>Patiria</taxon>
    </lineage>
</organism>
<sequence length="287" mass="31420">MYWYDGSISSTSLLISNSKRTVAPQNGIPEGIYDIDSEFNLVIKNVAASDAGTYFFQVKPDLKMIAKGKVEVCDKVSPKLPYPTVIGCIQDIHDEGKCEVRARHDSKVHNLTCVMEQVKPAVELRWIRLFLGGLTELNASSTVRSVVLPPYTGSSLRNNTYSTSASVQVAAIDDNEVYACDALGGVVGRDARMIVRITKILPTTATYDEVQSDKPESTVVLVEIVSRLSRPPGLIAGLIVVTVAALIFAFISIRLGCERKNLNKTYKAERAPNTTDDESYPMKGENV</sequence>
<evidence type="ECO:0000256" key="1">
    <source>
        <dbReference type="SAM" id="Phobius"/>
    </source>
</evidence>